<proteinExistence type="predicted"/>
<reference evidence="1" key="3">
    <citation type="journal article" date="2018" name="Misainmurhag Hoiji">
        <title>Complete genome sequence of multidrug-resistant Moraxella osloensis NP7 with multiple plasmids isolated from human skin.</title>
        <authorList>
            <person name="Ganzorig M."/>
            <person name="Lim J.Y."/>
            <person name="Hwang I."/>
            <person name="Lee K."/>
        </authorList>
    </citation>
    <scope>NUCLEOTIDE SEQUENCE</scope>
    <source>
        <strain evidence="1">NP7</strain>
        <plasmid evidence="1">pNP7-1</plasmid>
    </source>
</reference>
<dbReference type="EMBL" id="SSCJ01000007">
    <property type="protein sequence ID" value="MDI4510214.1"/>
    <property type="molecule type" value="Genomic_DNA"/>
</dbReference>
<accession>A0A2D2LXH4</accession>
<organism evidence="1 3">
    <name type="scientific">Faucicola osloensis</name>
    <name type="common">Moraxella osloensis</name>
    <dbReference type="NCBI Taxonomy" id="34062"/>
    <lineage>
        <taxon>Bacteria</taxon>
        <taxon>Pseudomonadati</taxon>
        <taxon>Pseudomonadota</taxon>
        <taxon>Gammaproteobacteria</taxon>
        <taxon>Moraxellales</taxon>
        <taxon>Moraxellaceae</taxon>
        <taxon>Faucicola</taxon>
    </lineage>
</organism>
<gene>
    <name evidence="2" type="ORF">E6P75_08345</name>
    <name evidence="1" type="ORF">NP7_10215</name>
</gene>
<sequence>MDIASLTAAATTTTIATTAATAAVATPVYSVAHVQNAMSLVDPGFQHDAGEIFNLQPAIKLTNQSTIESLDSAAGLAKDLKHALSSLPNEIDIEELAFGNDNRVQIEQLAQNVYNENLRQLSDRTITPEFNPEFNSTIEQEVGNDSIWPSDDPAPY</sequence>
<name>A0A2D2LXH4_FAUOS</name>
<dbReference type="AlphaFoldDB" id="A0A2D2LXH4"/>
<geneLocation type="plasmid" evidence="3">
    <name>pnp7-1</name>
</geneLocation>
<reference evidence="3" key="1">
    <citation type="submission" date="2017-10" db="EMBL/GenBank/DDBJ databases">
        <title>Complete genome sequence of Moraxella osloensis NP7 isolated from human skin.</title>
        <authorList>
            <person name="Lee K."/>
            <person name="Lim J.Y."/>
            <person name="Hwang I."/>
        </authorList>
    </citation>
    <scope>NUCLEOTIDE SEQUENCE [LARGE SCALE GENOMIC DNA]</scope>
    <source>
        <strain evidence="3">NP7</strain>
        <plasmid evidence="3">pnp7-1</plasmid>
    </source>
</reference>
<evidence type="ECO:0000313" key="2">
    <source>
        <dbReference type="EMBL" id="MDI4510214.1"/>
    </source>
</evidence>
<dbReference type="EMBL" id="CP024444">
    <property type="protein sequence ID" value="ATR79729.1"/>
    <property type="molecule type" value="Genomic_DNA"/>
</dbReference>
<evidence type="ECO:0000313" key="3">
    <source>
        <dbReference type="Proteomes" id="UP000229340"/>
    </source>
</evidence>
<geneLocation type="plasmid" evidence="1">
    <name>pNP7-1</name>
</geneLocation>
<keyword evidence="1" id="KW-0614">Plasmid</keyword>
<dbReference type="RefSeq" id="WP_100271083.1">
    <property type="nucleotide sequence ID" value="NZ_CP024444.1"/>
</dbReference>
<protein>
    <submittedName>
        <fullName evidence="1">Uncharacterized protein</fullName>
    </submittedName>
</protein>
<reference evidence="1" key="2">
    <citation type="journal article" date="2018" name="Genome Announc.">
        <title>Complete Genome Sequences of Three Moraxella osloensis Strains Isolated from Human Skin.</title>
        <authorList>
            <person name="Lim J.Y."/>
            <person name="Hwang I."/>
            <person name="Ganzorig M."/>
            <person name="Huang S.L."/>
            <person name="Cho G.S."/>
            <person name="Franz C.M.A.P."/>
            <person name="Lee K."/>
        </authorList>
    </citation>
    <scope>NUCLEOTIDE SEQUENCE</scope>
    <source>
        <strain evidence="1">NP7</strain>
        <plasmid evidence="1">pNP7-1</plasmid>
    </source>
</reference>
<evidence type="ECO:0000313" key="1">
    <source>
        <dbReference type="EMBL" id="ATR79729.1"/>
    </source>
</evidence>
<dbReference type="Proteomes" id="UP000229340">
    <property type="component" value="Plasmid pNP7-1"/>
</dbReference>
<reference evidence="2" key="4">
    <citation type="submission" date="2019-04" db="EMBL/GenBank/DDBJ databases">
        <title>Moraxella osloensis CCUG 73412, isolated from corneal scrapings as causative agent of keratitis.</title>
        <authorList>
            <person name="Connolly G."/>
            <person name="Jaen-Luchoro D."/>
            <person name="Pinyeiro-Iglesias B."/>
            <person name="Curry A."/>
            <person name="Knowles S."/>
            <person name="Moore E.R.B."/>
        </authorList>
    </citation>
    <scope>NUCLEOTIDE SEQUENCE</scope>
    <source>
        <strain evidence="2">CCUG 73412</strain>
    </source>
</reference>